<protein>
    <recommendedName>
        <fullName evidence="5">Phosphatidylinositol-glycan biosynthesis class W protein</fullName>
        <ecNumber evidence="5">2.3.-.-</ecNumber>
    </recommendedName>
</protein>
<comment type="subcellular location">
    <subcellularLocation>
        <location evidence="5">Endoplasmic reticulum membrane</location>
        <topology evidence="5">Multi-pass membrane protein</topology>
    </subcellularLocation>
    <subcellularLocation>
        <location evidence="1">Membrane</location>
        <topology evidence="1">Multi-pass membrane protein</topology>
    </subcellularLocation>
</comment>
<comment type="similarity">
    <text evidence="5">Belongs to the PIGW family.</text>
</comment>
<dbReference type="EC" id="2.3.-.-" evidence="5"/>
<accession>A0ABN9GJ85</accession>
<feature type="transmembrane region" description="Helical" evidence="5">
    <location>
        <begin position="374"/>
        <end position="399"/>
    </location>
</feature>
<name>A0ABN9GJ85_9NEOB</name>
<evidence type="ECO:0000256" key="2">
    <source>
        <dbReference type="ARBA" id="ARBA00022692"/>
    </source>
</evidence>
<keyword evidence="5" id="KW-0808">Transferase</keyword>
<feature type="transmembrane region" description="Helical" evidence="5">
    <location>
        <begin position="83"/>
        <end position="99"/>
    </location>
</feature>
<keyword evidence="5" id="KW-0337">GPI-anchor biosynthesis</keyword>
<feature type="transmembrane region" description="Helical" evidence="5">
    <location>
        <begin position="204"/>
        <end position="224"/>
    </location>
</feature>
<feature type="transmembrane region" description="Helical" evidence="5">
    <location>
        <begin position="471"/>
        <end position="493"/>
    </location>
</feature>
<evidence type="ECO:0000313" key="6">
    <source>
        <dbReference type="EMBL" id="CAI9608362.1"/>
    </source>
</evidence>
<dbReference type="PANTHER" id="PTHR20661:SF0">
    <property type="entry name" value="PHOSPHATIDYLINOSITOL-GLYCAN BIOSYNTHESIS CLASS W PROTEIN"/>
    <property type="match status" value="1"/>
</dbReference>
<feature type="transmembrane region" description="Helical" evidence="5">
    <location>
        <begin position="264"/>
        <end position="286"/>
    </location>
</feature>
<keyword evidence="5" id="KW-0012">Acyltransferase</keyword>
<dbReference type="PIRSF" id="PIRSF017321">
    <property type="entry name" value="GWT1"/>
    <property type="match status" value="1"/>
</dbReference>
<keyword evidence="2 5" id="KW-0812">Transmembrane</keyword>
<evidence type="ECO:0000256" key="4">
    <source>
        <dbReference type="ARBA" id="ARBA00023136"/>
    </source>
</evidence>
<comment type="function">
    <text evidence="5">A acetyltransferase, which acetylates the inositol ring of phosphatidylinositol during biosynthesis of GPI-anchor.</text>
</comment>
<feature type="transmembrane region" description="Helical" evidence="5">
    <location>
        <begin position="340"/>
        <end position="362"/>
    </location>
</feature>
<feature type="transmembrane region" description="Helical" evidence="5">
    <location>
        <begin position="22"/>
        <end position="44"/>
    </location>
</feature>
<comment type="pathway">
    <text evidence="5">Glycolipid biosynthesis; glycosylphosphatidylinositol-anchor biosynthesis.</text>
</comment>
<gene>
    <name evidence="6" type="ORF">SPARVUS_LOCUS14094730</name>
</gene>
<feature type="non-terminal residue" evidence="6">
    <location>
        <position position="494"/>
    </location>
</feature>
<feature type="transmembrane region" description="Helical" evidence="5">
    <location>
        <begin position="236"/>
        <end position="257"/>
    </location>
</feature>
<dbReference type="EMBL" id="CATNWA010018592">
    <property type="protein sequence ID" value="CAI9608362.1"/>
    <property type="molecule type" value="Genomic_DNA"/>
</dbReference>
<keyword evidence="4 5" id="KW-0472">Membrane</keyword>
<feature type="transmembrane region" description="Helical" evidence="5">
    <location>
        <begin position="56"/>
        <end position="77"/>
    </location>
</feature>
<evidence type="ECO:0000313" key="7">
    <source>
        <dbReference type="Proteomes" id="UP001162483"/>
    </source>
</evidence>
<feature type="transmembrane region" description="Helical" evidence="5">
    <location>
        <begin position="306"/>
        <end position="328"/>
    </location>
</feature>
<keyword evidence="5" id="KW-0256">Endoplasmic reticulum</keyword>
<keyword evidence="3 5" id="KW-1133">Transmembrane helix</keyword>
<evidence type="ECO:0000256" key="3">
    <source>
        <dbReference type="ARBA" id="ARBA00022989"/>
    </source>
</evidence>
<proteinExistence type="inferred from homology"/>
<organism evidence="6 7">
    <name type="scientific">Staurois parvus</name>
    <dbReference type="NCBI Taxonomy" id="386267"/>
    <lineage>
        <taxon>Eukaryota</taxon>
        <taxon>Metazoa</taxon>
        <taxon>Chordata</taxon>
        <taxon>Craniata</taxon>
        <taxon>Vertebrata</taxon>
        <taxon>Euteleostomi</taxon>
        <taxon>Amphibia</taxon>
        <taxon>Batrachia</taxon>
        <taxon>Anura</taxon>
        <taxon>Neobatrachia</taxon>
        <taxon>Ranoidea</taxon>
        <taxon>Ranidae</taxon>
        <taxon>Staurois</taxon>
    </lineage>
</organism>
<sequence length="494" mass="55343">MSSKHLKEAFIGNLNGTSITEISSGLGVTTLCILFRGLLFISLCRKSAVLSNSWKVDFFIDYILLVLPLVLSCTIFSDALHIVLLSIVALCLLLFYIIGRKRNKSMKASLHNICQSFLNAHVGNGTVPAVTTLRVSLNVLTAVSILGVDFPIFPRRYAKTETYGTGVMDIGVGCFIFGNALVSPEARTQERVTLSHFFRVKKQILSVWPLIVLGLARLISVKAVDYQEHVTEYGVHWNFFFTLATVRVLSSLLMTLVPPQRIWFVALTIIIGYQFFLEVTDLKSFLLYGSDSQGTRVGFLNANREGIFSVVGYVGIYMIGVQVGLYILKKRMLVKEWISAICSLVLLSSGLFISITFFQIYVEPVSRRMANLPFCIWIIGQCVAWLCSFLICDLILAFAEYMTPGSNVPSTWNIRSTSYSSVRRVTSTKDSNKEVHQCLIEAINRNQLLYFLIANILTGIVNMTIDTIHSSNLLSLFVLVIYMFSNCLIVYLLH</sequence>
<reference evidence="6" key="1">
    <citation type="submission" date="2023-05" db="EMBL/GenBank/DDBJ databases">
        <authorList>
            <person name="Stuckert A."/>
        </authorList>
    </citation>
    <scope>NUCLEOTIDE SEQUENCE</scope>
</reference>
<dbReference type="Pfam" id="PF06423">
    <property type="entry name" value="GWT1"/>
    <property type="match status" value="1"/>
</dbReference>
<evidence type="ECO:0000256" key="5">
    <source>
        <dbReference type="RuleBase" id="RU280819"/>
    </source>
</evidence>
<dbReference type="InterPro" id="IPR009447">
    <property type="entry name" value="PIGW/GWT1"/>
</dbReference>
<feature type="transmembrane region" description="Helical" evidence="5">
    <location>
        <begin position="448"/>
        <end position="465"/>
    </location>
</feature>
<evidence type="ECO:0000256" key="1">
    <source>
        <dbReference type="ARBA" id="ARBA00004141"/>
    </source>
</evidence>
<keyword evidence="7" id="KW-1185">Reference proteome</keyword>
<dbReference type="Proteomes" id="UP001162483">
    <property type="component" value="Unassembled WGS sequence"/>
</dbReference>
<dbReference type="PANTHER" id="PTHR20661">
    <property type="entry name" value="PHOSPHATIDYLINOSITOL-GLYCAN BIOSYNTHESIS CLASS W PROTEIN"/>
    <property type="match status" value="1"/>
</dbReference>
<comment type="caution">
    <text evidence="6">The sequence shown here is derived from an EMBL/GenBank/DDBJ whole genome shotgun (WGS) entry which is preliminary data.</text>
</comment>